<gene>
    <name evidence="12" type="primary">LOC116308179</name>
</gene>
<evidence type="ECO:0000256" key="7">
    <source>
        <dbReference type="ARBA" id="ARBA00023242"/>
    </source>
</evidence>
<dbReference type="Pfam" id="PF01922">
    <property type="entry name" value="SRP19"/>
    <property type="match status" value="1"/>
</dbReference>
<dbReference type="FunCoup" id="A0A6P8J9I0">
    <property type="interactions" value="2242"/>
</dbReference>
<feature type="region of interest" description="Disordered" evidence="10">
    <location>
        <begin position="144"/>
        <end position="175"/>
    </location>
</feature>
<protein>
    <submittedName>
        <fullName evidence="12">Signal recognition particle 19 kDa protein-like</fullName>
    </submittedName>
</protein>
<evidence type="ECO:0000256" key="10">
    <source>
        <dbReference type="SAM" id="MobiDB-lite"/>
    </source>
</evidence>
<evidence type="ECO:0000256" key="4">
    <source>
        <dbReference type="ARBA" id="ARBA00022490"/>
    </source>
</evidence>
<feature type="compositionally biased region" description="Basic residues" evidence="10">
    <location>
        <begin position="164"/>
        <end position="175"/>
    </location>
</feature>
<sequence length="175" mass="19735">MERGQKSYMFAIEVSGMPPYKGKKIKMADLNPYLSSDPSAKDRWIVIYPAYLNGRKTVVQGRRVPKVKSVDNPTVYEIRDVCQSQGLEVGVEDKMYPRDNSKDALCKGRVRVQLKNSQNLPINEKFQNRKALLLFLGEMIPKLKSRQTKSGQSDGNSQQQSAAAKKKKGKKAKAK</sequence>
<evidence type="ECO:0000256" key="8">
    <source>
        <dbReference type="ARBA" id="ARBA00023274"/>
    </source>
</evidence>
<dbReference type="InterPro" id="IPR036521">
    <property type="entry name" value="SRP19-like_sf"/>
</dbReference>
<dbReference type="OrthoDB" id="2190947at2759"/>
<proteinExistence type="inferred from homology"/>
<organism evidence="11 12">
    <name type="scientific">Actinia tenebrosa</name>
    <name type="common">Australian red waratah sea anemone</name>
    <dbReference type="NCBI Taxonomy" id="6105"/>
    <lineage>
        <taxon>Eukaryota</taxon>
        <taxon>Metazoa</taxon>
        <taxon>Cnidaria</taxon>
        <taxon>Anthozoa</taxon>
        <taxon>Hexacorallia</taxon>
        <taxon>Actiniaria</taxon>
        <taxon>Actiniidae</taxon>
        <taxon>Actinia</taxon>
    </lineage>
</organism>
<keyword evidence="5" id="KW-0694">RNA-binding</keyword>
<evidence type="ECO:0000256" key="6">
    <source>
        <dbReference type="ARBA" id="ARBA00023135"/>
    </source>
</evidence>
<comment type="similarity">
    <text evidence="3">Belongs to the SRP19 family.</text>
</comment>
<dbReference type="GO" id="GO:0008312">
    <property type="term" value="F:7S RNA binding"/>
    <property type="evidence" value="ECO:0007669"/>
    <property type="project" value="InterPro"/>
</dbReference>
<dbReference type="GO" id="GO:0006617">
    <property type="term" value="P:SRP-dependent cotranslational protein targeting to membrane, signal sequence recognition"/>
    <property type="evidence" value="ECO:0007669"/>
    <property type="project" value="TreeGrafter"/>
</dbReference>
<comment type="subcellular location">
    <subcellularLocation>
        <location evidence="1">Cytoplasm</location>
    </subcellularLocation>
    <subcellularLocation>
        <location evidence="2">Nucleus</location>
        <location evidence="2">Nucleolus</location>
    </subcellularLocation>
</comment>
<reference evidence="12" key="1">
    <citation type="submission" date="2025-08" db="UniProtKB">
        <authorList>
            <consortium name="RefSeq"/>
        </authorList>
    </citation>
    <scope>IDENTIFICATION</scope>
    <source>
        <tissue evidence="12">Tentacle</tissue>
    </source>
</reference>
<accession>A0A6P8J9I0</accession>
<keyword evidence="8" id="KW-0687">Ribonucleoprotein</keyword>
<dbReference type="GO" id="GO:0005786">
    <property type="term" value="C:signal recognition particle, endoplasmic reticulum targeting"/>
    <property type="evidence" value="ECO:0007669"/>
    <property type="project" value="UniProtKB-KW"/>
</dbReference>
<keyword evidence="4" id="KW-0963">Cytoplasm</keyword>
<keyword evidence="11" id="KW-1185">Reference proteome</keyword>
<dbReference type="PANTHER" id="PTHR17453">
    <property type="entry name" value="SIGNAL RECOGNITION PARTICLE 19 KD PROTEIN"/>
    <property type="match status" value="1"/>
</dbReference>
<name>A0A6P8J9I0_ACTTE</name>
<evidence type="ECO:0000313" key="11">
    <source>
        <dbReference type="Proteomes" id="UP000515163"/>
    </source>
</evidence>
<evidence type="ECO:0000256" key="2">
    <source>
        <dbReference type="ARBA" id="ARBA00004604"/>
    </source>
</evidence>
<dbReference type="InterPro" id="IPR002778">
    <property type="entry name" value="Signal_recog_particle_SRP19"/>
</dbReference>
<dbReference type="InParanoid" id="A0A6P8J9I0"/>
<keyword evidence="7" id="KW-0539">Nucleus</keyword>
<dbReference type="Proteomes" id="UP000515163">
    <property type="component" value="Unplaced"/>
</dbReference>
<dbReference type="AlphaFoldDB" id="A0A6P8J9I0"/>
<dbReference type="GeneID" id="116308179"/>
<dbReference type="RefSeq" id="XP_031574423.1">
    <property type="nucleotide sequence ID" value="XM_031718563.1"/>
</dbReference>
<dbReference type="KEGG" id="aten:116308179"/>
<keyword evidence="6" id="KW-0733">Signal recognition particle</keyword>
<dbReference type="SUPFAM" id="SSF69695">
    <property type="entry name" value="SRP19"/>
    <property type="match status" value="1"/>
</dbReference>
<comment type="function">
    <text evidence="9">Component of the signal recognition particle (SRP) complex, a ribonucleoprotein complex that mediates the cotranslational targeting of secretory and membrane proteins to the endoplasmic reticulum (ER). Binds directly to 7SL RNA. Mediates binding of SRP54 to the SRP complex.</text>
</comment>
<evidence type="ECO:0000313" key="12">
    <source>
        <dbReference type="RefSeq" id="XP_031574423.1"/>
    </source>
</evidence>
<dbReference type="PANTHER" id="PTHR17453:SF0">
    <property type="entry name" value="SIGNAL RECOGNITION PARTICLE 19 KDA PROTEIN"/>
    <property type="match status" value="1"/>
</dbReference>
<feature type="compositionally biased region" description="Low complexity" evidence="10">
    <location>
        <begin position="150"/>
        <end position="163"/>
    </location>
</feature>
<evidence type="ECO:0000256" key="3">
    <source>
        <dbReference type="ARBA" id="ARBA00008910"/>
    </source>
</evidence>
<evidence type="ECO:0000256" key="5">
    <source>
        <dbReference type="ARBA" id="ARBA00022884"/>
    </source>
</evidence>
<evidence type="ECO:0000256" key="1">
    <source>
        <dbReference type="ARBA" id="ARBA00004496"/>
    </source>
</evidence>
<dbReference type="GO" id="GO:0005730">
    <property type="term" value="C:nucleolus"/>
    <property type="evidence" value="ECO:0007669"/>
    <property type="project" value="UniProtKB-SubCell"/>
</dbReference>
<evidence type="ECO:0000256" key="9">
    <source>
        <dbReference type="ARBA" id="ARBA00045518"/>
    </source>
</evidence>
<dbReference type="FunFam" id="3.30.56.30:FF:000002">
    <property type="entry name" value="Signal recognition particle 19kDa"/>
    <property type="match status" value="1"/>
</dbReference>
<dbReference type="Gene3D" id="3.30.56.30">
    <property type="entry name" value="Signal recognition particle, SRP19-like subunit"/>
    <property type="match status" value="1"/>
</dbReference>